<evidence type="ECO:0000256" key="6">
    <source>
        <dbReference type="ARBA" id="ARBA00023087"/>
    </source>
</evidence>
<evidence type="ECO:0000256" key="1">
    <source>
        <dbReference type="ARBA" id="ARBA00004191"/>
    </source>
</evidence>
<dbReference type="InterPro" id="IPR005528">
    <property type="entry name" value="ChpA-H"/>
</dbReference>
<evidence type="ECO:0000256" key="5">
    <source>
        <dbReference type="ARBA" id="ARBA00022889"/>
    </source>
</evidence>
<gene>
    <name evidence="9" type="ORF">ACEZDJ_03410</name>
</gene>
<feature type="domain" description="Chaplin" evidence="8">
    <location>
        <begin position="38"/>
        <end position="78"/>
    </location>
</feature>
<sequence>MGSIRKAALLVGATGALLFGATGVASADSNAYGAAYNSPGVLSGNVVQIPVDIPINVCGNSINVIGLLNPAFGNSCSNGGDEGSTANEWHATHWGHPVIWKHEKDDCN</sequence>
<comment type="subcellular location">
    <subcellularLocation>
        <location evidence="1">Secreted</location>
        <location evidence="1">Cell wall</location>
    </subcellularLocation>
</comment>
<keyword evidence="2" id="KW-0134">Cell wall</keyword>
<reference evidence="9 10" key="1">
    <citation type="submission" date="2024-09" db="EMBL/GenBank/DDBJ databases">
        <authorList>
            <person name="Lee S.D."/>
        </authorList>
    </citation>
    <scope>NUCLEOTIDE SEQUENCE [LARGE SCALE GENOMIC DNA]</scope>
    <source>
        <strain evidence="9 10">N1-5</strain>
    </source>
</reference>
<dbReference type="Proteomes" id="UP001592528">
    <property type="component" value="Unassembled WGS sequence"/>
</dbReference>
<feature type="signal peptide" evidence="7">
    <location>
        <begin position="1"/>
        <end position="27"/>
    </location>
</feature>
<keyword evidence="4 7" id="KW-0732">Signal</keyword>
<dbReference type="Pfam" id="PF03777">
    <property type="entry name" value="ChpA-C"/>
    <property type="match status" value="1"/>
</dbReference>
<dbReference type="EMBL" id="JBHEZZ010000002">
    <property type="protein sequence ID" value="MFC1400332.1"/>
    <property type="molecule type" value="Genomic_DNA"/>
</dbReference>
<protein>
    <submittedName>
        <fullName evidence="9">Chaplin</fullName>
    </submittedName>
</protein>
<evidence type="ECO:0000256" key="4">
    <source>
        <dbReference type="ARBA" id="ARBA00022729"/>
    </source>
</evidence>
<comment type="caution">
    <text evidence="9">The sequence shown here is derived from an EMBL/GenBank/DDBJ whole genome shotgun (WGS) entry which is preliminary data.</text>
</comment>
<evidence type="ECO:0000256" key="7">
    <source>
        <dbReference type="SAM" id="SignalP"/>
    </source>
</evidence>
<dbReference type="RefSeq" id="WP_051726164.1">
    <property type="nucleotide sequence ID" value="NZ_JBHEZZ010000002.1"/>
</dbReference>
<keyword evidence="5" id="KW-0130">Cell adhesion</keyword>
<proteinExistence type="predicted"/>
<keyword evidence="10" id="KW-1185">Reference proteome</keyword>
<dbReference type="PROSITE" id="PS51884">
    <property type="entry name" value="CHAPLIN"/>
    <property type="match status" value="1"/>
</dbReference>
<name>A0ABV6UFU2_9ACTN</name>
<organism evidence="9 10">
    <name type="scientific">Streptacidiphilus cavernicola</name>
    <dbReference type="NCBI Taxonomy" id="3342716"/>
    <lineage>
        <taxon>Bacteria</taxon>
        <taxon>Bacillati</taxon>
        <taxon>Actinomycetota</taxon>
        <taxon>Actinomycetes</taxon>
        <taxon>Kitasatosporales</taxon>
        <taxon>Streptomycetaceae</taxon>
        <taxon>Streptacidiphilus</taxon>
    </lineage>
</organism>
<evidence type="ECO:0000313" key="9">
    <source>
        <dbReference type="EMBL" id="MFC1400332.1"/>
    </source>
</evidence>
<feature type="chain" id="PRO_5045691019" evidence="7">
    <location>
        <begin position="28"/>
        <end position="108"/>
    </location>
</feature>
<evidence type="ECO:0000256" key="3">
    <source>
        <dbReference type="ARBA" id="ARBA00022525"/>
    </source>
</evidence>
<evidence type="ECO:0000256" key="2">
    <source>
        <dbReference type="ARBA" id="ARBA00022512"/>
    </source>
</evidence>
<evidence type="ECO:0000259" key="8">
    <source>
        <dbReference type="PROSITE" id="PS51884"/>
    </source>
</evidence>
<accession>A0ABV6UFU2</accession>
<keyword evidence="6" id="KW-0034">Amyloid</keyword>
<keyword evidence="3" id="KW-0964">Secreted</keyword>
<evidence type="ECO:0000313" key="10">
    <source>
        <dbReference type="Proteomes" id="UP001592528"/>
    </source>
</evidence>